<accession>I7GM49</accession>
<name>I7GM49_MACFA</name>
<organism evidence="1">
    <name type="scientific">Macaca fascicularis</name>
    <name type="common">Crab-eating macaque</name>
    <name type="synonym">Cynomolgus monkey</name>
    <dbReference type="NCBI Taxonomy" id="9541"/>
    <lineage>
        <taxon>Eukaryota</taxon>
        <taxon>Metazoa</taxon>
        <taxon>Chordata</taxon>
        <taxon>Craniata</taxon>
        <taxon>Vertebrata</taxon>
        <taxon>Euteleostomi</taxon>
        <taxon>Mammalia</taxon>
        <taxon>Eutheria</taxon>
        <taxon>Euarchontoglires</taxon>
        <taxon>Primates</taxon>
        <taxon>Haplorrhini</taxon>
        <taxon>Catarrhini</taxon>
        <taxon>Cercopithecidae</taxon>
        <taxon>Cercopithecinae</taxon>
        <taxon>Macaca</taxon>
    </lineage>
</organism>
<sequence>MFSSGIPKKSPIGRILTSSTPLQSQLRGAIYVKVPDWQHSTALPSQRVMENAIHKEIAH</sequence>
<protein>
    <submittedName>
        <fullName evidence="1">Macaca fascicularis brain cDNA clone: QflA-20785, similar to human lipocalin 7 (LCN7), mRNA, RefSeq: NM_022164.1</fullName>
    </submittedName>
</protein>
<dbReference type="EMBL" id="AB173055">
    <property type="protein sequence ID" value="BAE90117.1"/>
    <property type="molecule type" value="mRNA"/>
</dbReference>
<reference evidence="1" key="1">
    <citation type="journal article" date="2007" name="PLoS Biol.">
        <title>Rate of evolution in brain-expressed genes in humans and other primates.</title>
        <authorList>
            <person name="Wang H.-Y."/>
            <person name="Chien H.-C."/>
            <person name="Osada N."/>
            <person name="Hashimoto K."/>
            <person name="Sugano S."/>
            <person name="Gojobori T."/>
            <person name="Chou C.-K."/>
            <person name="Tsai S.-F."/>
            <person name="Wu C.-I."/>
            <person name="Shen C.-K.J."/>
        </authorList>
    </citation>
    <scope>NUCLEOTIDE SEQUENCE</scope>
</reference>
<evidence type="ECO:0000313" key="1">
    <source>
        <dbReference type="EMBL" id="BAE90117.1"/>
    </source>
</evidence>
<proteinExistence type="evidence at transcript level"/>
<dbReference type="AlphaFoldDB" id="I7GM49"/>